<dbReference type="InterPro" id="IPR052301">
    <property type="entry name" value="SCF_F-box/WD-repeat"/>
</dbReference>
<dbReference type="Gene3D" id="1.20.1280.50">
    <property type="match status" value="1"/>
</dbReference>
<dbReference type="FunFam" id="2.130.10.10:FF:000327">
    <property type="entry name" value="F-box/WD repeat-containing protein 4 isoform X1"/>
    <property type="match status" value="1"/>
</dbReference>
<keyword evidence="6" id="KW-1185">Reference proteome</keyword>
<protein>
    <submittedName>
        <fullName evidence="7">F-box/WD repeat-containing protein 4 isoform X1</fullName>
    </submittedName>
</protein>
<dbReference type="InterPro" id="IPR015943">
    <property type="entry name" value="WD40/YVTN_repeat-like_dom_sf"/>
</dbReference>
<dbReference type="CDD" id="cd20090">
    <property type="entry name" value="F-box_FBXW4"/>
    <property type="match status" value="1"/>
</dbReference>
<dbReference type="KEGG" id="pmrn:116941409"/>
<dbReference type="InterPro" id="IPR036322">
    <property type="entry name" value="WD40_repeat_dom_sf"/>
</dbReference>
<keyword evidence="1 3" id="KW-0853">WD repeat</keyword>
<evidence type="ECO:0000256" key="2">
    <source>
        <dbReference type="ARBA" id="ARBA00022737"/>
    </source>
</evidence>
<dbReference type="InterPro" id="IPR036047">
    <property type="entry name" value="F-box-like_dom_sf"/>
</dbReference>
<dbReference type="Pfam" id="PF12937">
    <property type="entry name" value="F-box-like"/>
    <property type="match status" value="1"/>
</dbReference>
<keyword evidence="2" id="KW-0677">Repeat</keyword>
<evidence type="ECO:0000256" key="4">
    <source>
        <dbReference type="SAM" id="MobiDB-lite"/>
    </source>
</evidence>
<dbReference type="InterPro" id="IPR001810">
    <property type="entry name" value="F-box_dom"/>
</dbReference>
<dbReference type="RefSeq" id="XP_032808386.1">
    <property type="nucleotide sequence ID" value="XM_032952495.1"/>
</dbReference>
<organism evidence="6 7">
    <name type="scientific">Petromyzon marinus</name>
    <name type="common">Sea lamprey</name>
    <dbReference type="NCBI Taxonomy" id="7757"/>
    <lineage>
        <taxon>Eukaryota</taxon>
        <taxon>Metazoa</taxon>
        <taxon>Chordata</taxon>
        <taxon>Craniata</taxon>
        <taxon>Vertebrata</taxon>
        <taxon>Cyclostomata</taxon>
        <taxon>Hyperoartia</taxon>
        <taxon>Petromyzontiformes</taxon>
        <taxon>Petromyzontidae</taxon>
        <taxon>Petromyzon</taxon>
    </lineage>
</organism>
<dbReference type="SMART" id="SM00320">
    <property type="entry name" value="WD40"/>
    <property type="match status" value="5"/>
</dbReference>
<dbReference type="PROSITE" id="PS00678">
    <property type="entry name" value="WD_REPEATS_1"/>
    <property type="match status" value="1"/>
</dbReference>
<name>A0AAJ7WSD7_PETMA</name>
<dbReference type="Proteomes" id="UP001318040">
    <property type="component" value="Chromosome 11"/>
</dbReference>
<sequence>MGRATAGLPSPMPARMRGPAANAMTRDGAIPGEADAAGGREGPMSLLELPEDIVFLLLSYLDARSLGRVAQTCGKLRRLCGRDCVWRRVARMAINTGITDDGTDRCVRVPLKERVRVSQNWRRGRCQRESLLRWRHNLLPWLQLEEGGAALFVSQAEEVLALRLHARRGGAAGGRVDRRPVRLYRGHRDDVCQFVINRGHLVSGGSDGRIVVQPLCGAHRHFAVAAHEEQVNCIDSGRDVIVSGSRDRTAKVWSLLNDRTSECLHTIDTQDRVWSVAISPAHSDLRADGVDALADGIDVRGDGGAADGPAISFVTGTACCGHHAPLRIWDLQRGDLLGSLGSEFRHGAGVLGVQFETPSVLLSCGHDTFLRLWDTRSSMRQCVREWEEPHDSALYCLQADGNHMVASGSAHYGVVRLWDKRHHRCLQTFNLASPVSSPVYSLRFSTRCLYVAVATQVCVLDFT</sequence>
<dbReference type="InterPro" id="IPR019775">
    <property type="entry name" value="WD40_repeat_CS"/>
</dbReference>
<dbReference type="Gene3D" id="2.130.10.10">
    <property type="entry name" value="YVTN repeat-like/Quinoprotein amine dehydrogenase"/>
    <property type="match status" value="2"/>
</dbReference>
<dbReference type="GO" id="GO:0019005">
    <property type="term" value="C:SCF ubiquitin ligase complex"/>
    <property type="evidence" value="ECO:0007669"/>
    <property type="project" value="TreeGrafter"/>
</dbReference>
<proteinExistence type="predicted"/>
<accession>A0AAJ7WSD7</accession>
<evidence type="ECO:0000256" key="3">
    <source>
        <dbReference type="PROSITE-ProRule" id="PRU00221"/>
    </source>
</evidence>
<dbReference type="GO" id="GO:0031146">
    <property type="term" value="P:SCF-dependent proteasomal ubiquitin-dependent protein catabolic process"/>
    <property type="evidence" value="ECO:0007669"/>
    <property type="project" value="TreeGrafter"/>
</dbReference>
<dbReference type="SUPFAM" id="SSF81383">
    <property type="entry name" value="F-box domain"/>
    <property type="match status" value="1"/>
</dbReference>
<evidence type="ECO:0000313" key="7">
    <source>
        <dbReference type="RefSeq" id="XP_032808386.1"/>
    </source>
</evidence>
<dbReference type="SUPFAM" id="SSF50978">
    <property type="entry name" value="WD40 repeat-like"/>
    <property type="match status" value="1"/>
</dbReference>
<dbReference type="PANTHER" id="PTHR14381:SF1">
    <property type="entry name" value="F-BOX_WD REPEAT-CONTAINING PROTEIN 4"/>
    <property type="match status" value="1"/>
</dbReference>
<dbReference type="Pfam" id="PF00400">
    <property type="entry name" value="WD40"/>
    <property type="match status" value="2"/>
</dbReference>
<dbReference type="CTD" id="6468"/>
<dbReference type="PROSITE" id="PS50181">
    <property type="entry name" value="FBOX"/>
    <property type="match status" value="1"/>
</dbReference>
<gene>
    <name evidence="7" type="primary">FBXW4</name>
</gene>
<dbReference type="PROSITE" id="PS50294">
    <property type="entry name" value="WD_REPEATS_REGION"/>
    <property type="match status" value="1"/>
</dbReference>
<dbReference type="PANTHER" id="PTHR14381">
    <property type="entry name" value="DACTYLIN"/>
    <property type="match status" value="1"/>
</dbReference>
<feature type="repeat" description="WD" evidence="3">
    <location>
        <begin position="224"/>
        <end position="263"/>
    </location>
</feature>
<evidence type="ECO:0000256" key="1">
    <source>
        <dbReference type="ARBA" id="ARBA00022574"/>
    </source>
</evidence>
<feature type="domain" description="F-box" evidence="5">
    <location>
        <begin position="43"/>
        <end position="89"/>
    </location>
</feature>
<evidence type="ECO:0000313" key="6">
    <source>
        <dbReference type="Proteomes" id="UP001318040"/>
    </source>
</evidence>
<dbReference type="PROSITE" id="PS50082">
    <property type="entry name" value="WD_REPEATS_2"/>
    <property type="match status" value="1"/>
</dbReference>
<dbReference type="AlphaFoldDB" id="A0AAJ7WSD7"/>
<evidence type="ECO:0000259" key="5">
    <source>
        <dbReference type="PROSITE" id="PS50181"/>
    </source>
</evidence>
<feature type="region of interest" description="Disordered" evidence="4">
    <location>
        <begin position="1"/>
        <end position="37"/>
    </location>
</feature>
<reference evidence="7" key="1">
    <citation type="submission" date="2025-08" db="UniProtKB">
        <authorList>
            <consortium name="RefSeq"/>
        </authorList>
    </citation>
    <scope>IDENTIFICATION</scope>
    <source>
        <tissue evidence="7">Sperm</tissue>
    </source>
</reference>
<dbReference type="SMART" id="SM00256">
    <property type="entry name" value="FBOX"/>
    <property type="match status" value="1"/>
</dbReference>
<dbReference type="InterPro" id="IPR001680">
    <property type="entry name" value="WD40_rpt"/>
</dbReference>